<evidence type="ECO:0000256" key="6">
    <source>
        <dbReference type="SAM" id="MobiDB-lite"/>
    </source>
</evidence>
<dbReference type="GO" id="GO:0008360">
    <property type="term" value="P:regulation of cell shape"/>
    <property type="evidence" value="ECO:0007669"/>
    <property type="project" value="UniProtKB-KW"/>
</dbReference>
<dbReference type="EMBL" id="JALBUR010000015">
    <property type="protein sequence ID" value="MDX8419842.1"/>
    <property type="molecule type" value="Genomic_DNA"/>
</dbReference>
<keyword evidence="2 7" id="KW-0812">Transmembrane</keyword>
<feature type="compositionally biased region" description="Acidic residues" evidence="6">
    <location>
        <begin position="1"/>
        <end position="13"/>
    </location>
</feature>
<feature type="transmembrane region" description="Helical" evidence="7">
    <location>
        <begin position="240"/>
        <end position="256"/>
    </location>
</feature>
<evidence type="ECO:0000256" key="7">
    <source>
        <dbReference type="SAM" id="Phobius"/>
    </source>
</evidence>
<keyword evidence="4 7" id="KW-1133">Transmembrane helix</keyword>
<gene>
    <name evidence="8" type="ORF">MOZ60_07015</name>
</gene>
<feature type="transmembrane region" description="Helical" evidence="7">
    <location>
        <begin position="216"/>
        <end position="234"/>
    </location>
</feature>
<evidence type="ECO:0000313" key="9">
    <source>
        <dbReference type="Proteomes" id="UP001286174"/>
    </source>
</evidence>
<feature type="transmembrane region" description="Helical" evidence="7">
    <location>
        <begin position="89"/>
        <end position="108"/>
    </location>
</feature>
<evidence type="ECO:0000256" key="5">
    <source>
        <dbReference type="ARBA" id="ARBA00023136"/>
    </source>
</evidence>
<dbReference type="PANTHER" id="PTHR30474">
    <property type="entry name" value="CELL CYCLE PROTEIN"/>
    <property type="match status" value="1"/>
</dbReference>
<dbReference type="PANTHER" id="PTHR30474:SF3">
    <property type="entry name" value="PEPTIDOGLYCAN GLYCOSYLTRANSFERASE RODA"/>
    <property type="match status" value="1"/>
</dbReference>
<feature type="transmembrane region" description="Helical" evidence="7">
    <location>
        <begin position="178"/>
        <end position="204"/>
    </location>
</feature>
<protein>
    <submittedName>
        <fullName evidence="8">FtsW/RodA/SpoVE family cell cycle protein</fullName>
    </submittedName>
</protein>
<feature type="transmembrane region" description="Helical" evidence="7">
    <location>
        <begin position="402"/>
        <end position="429"/>
    </location>
</feature>
<name>A0AB35U5V2_9FIRM</name>
<feature type="transmembrane region" description="Helical" evidence="7">
    <location>
        <begin position="120"/>
        <end position="140"/>
    </location>
</feature>
<dbReference type="InterPro" id="IPR001182">
    <property type="entry name" value="FtsW/RodA"/>
</dbReference>
<dbReference type="Proteomes" id="UP001286174">
    <property type="component" value="Unassembled WGS sequence"/>
</dbReference>
<evidence type="ECO:0000256" key="4">
    <source>
        <dbReference type="ARBA" id="ARBA00022989"/>
    </source>
</evidence>
<comment type="subcellular location">
    <subcellularLocation>
        <location evidence="1">Membrane</location>
        <topology evidence="1">Multi-pass membrane protein</topology>
    </subcellularLocation>
</comment>
<evidence type="ECO:0000256" key="3">
    <source>
        <dbReference type="ARBA" id="ARBA00022960"/>
    </source>
</evidence>
<keyword evidence="3" id="KW-0133">Cell shape</keyword>
<feature type="transmembrane region" description="Helical" evidence="7">
    <location>
        <begin position="149"/>
        <end position="166"/>
    </location>
</feature>
<evidence type="ECO:0000256" key="2">
    <source>
        <dbReference type="ARBA" id="ARBA00022692"/>
    </source>
</evidence>
<dbReference type="GO" id="GO:0051301">
    <property type="term" value="P:cell division"/>
    <property type="evidence" value="ECO:0007669"/>
    <property type="project" value="InterPro"/>
</dbReference>
<feature type="region of interest" description="Disordered" evidence="6">
    <location>
        <begin position="1"/>
        <end position="28"/>
    </location>
</feature>
<proteinExistence type="predicted"/>
<evidence type="ECO:0000313" key="8">
    <source>
        <dbReference type="EMBL" id="MDX8419842.1"/>
    </source>
</evidence>
<comment type="caution">
    <text evidence="8">The sequence shown here is derived from an EMBL/GenBank/DDBJ whole genome shotgun (WGS) entry which is preliminary data.</text>
</comment>
<reference evidence="8 9" key="1">
    <citation type="submission" date="2022-03" db="EMBL/GenBank/DDBJ databases">
        <title>Novel taxa within the pig intestine.</title>
        <authorList>
            <person name="Wylensek D."/>
            <person name="Bishof K."/>
            <person name="Afrizal A."/>
            <person name="Clavel T."/>
        </authorList>
    </citation>
    <scope>NUCLEOTIDE SEQUENCE [LARGE SCALE GENOMIC DNA]</scope>
    <source>
        <strain evidence="8 9">CLA-KB-P133</strain>
    </source>
</reference>
<feature type="transmembrane region" description="Helical" evidence="7">
    <location>
        <begin position="63"/>
        <end position="82"/>
    </location>
</feature>
<dbReference type="AlphaFoldDB" id="A0AB35U5V2"/>
<feature type="transmembrane region" description="Helical" evidence="7">
    <location>
        <begin position="38"/>
        <end position="57"/>
    </location>
</feature>
<feature type="transmembrane region" description="Helical" evidence="7">
    <location>
        <begin position="359"/>
        <end position="381"/>
    </location>
</feature>
<evidence type="ECO:0000256" key="1">
    <source>
        <dbReference type="ARBA" id="ARBA00004141"/>
    </source>
</evidence>
<dbReference type="GO" id="GO:0032153">
    <property type="term" value="C:cell division site"/>
    <property type="evidence" value="ECO:0007669"/>
    <property type="project" value="TreeGrafter"/>
</dbReference>
<dbReference type="GO" id="GO:0015648">
    <property type="term" value="F:lipid-linked peptidoglycan transporter activity"/>
    <property type="evidence" value="ECO:0007669"/>
    <property type="project" value="TreeGrafter"/>
</dbReference>
<dbReference type="GO" id="GO:0005886">
    <property type="term" value="C:plasma membrane"/>
    <property type="evidence" value="ECO:0007669"/>
    <property type="project" value="TreeGrafter"/>
</dbReference>
<keyword evidence="5 7" id="KW-0472">Membrane</keyword>
<dbReference type="RefSeq" id="WP_370596130.1">
    <property type="nucleotide sequence ID" value="NZ_JALBUR010000015.1"/>
</dbReference>
<keyword evidence="9" id="KW-1185">Reference proteome</keyword>
<dbReference type="Pfam" id="PF01098">
    <property type="entry name" value="FTSW_RODA_SPOVE"/>
    <property type="match status" value="1"/>
</dbReference>
<organism evidence="8 9">
    <name type="scientific">Grylomicrobium aquisgranensis</name>
    <dbReference type="NCBI Taxonomy" id="2926318"/>
    <lineage>
        <taxon>Bacteria</taxon>
        <taxon>Bacillati</taxon>
        <taxon>Bacillota</taxon>
        <taxon>Erysipelotrichia</taxon>
        <taxon>Erysipelotrichales</taxon>
        <taxon>Erysipelotrichaceae</taxon>
        <taxon>Grylomicrobium</taxon>
    </lineage>
</organism>
<sequence length="470" mass="52722">MKIWIDEENDDRQETESQPATDTDEQEEVRVDRSDRHILYAILFEVLMGAFVWLKSAKAGMNYLYILAPMLVITGLAGNYAYQKNADMKLFGAVAKLSAAGIGLQLTIDQVYNPIGTFSVIKYLISLVIAVIFLIFYSYFRKLLNKQGTVYVMMAVSAAIYLFLAVRGYDPNGYGTNAWISIAGFTIQMTDFTKVSALLFYASLFSSQLRFEEDKVLLLSTIFFLINLGGSILIRELGSFFILFFLHLGLIFIFMKHSHRKRMYLIIMFVLFFGSAAALFGLYKLLDPSYQAGTLKAPFTLLYPLCKKVYERFSVTANIYSDPYGAGYQLLQGKKALWMGGLFGNTVNFNAIPVAESDMAFVAMVAEFGWVLALYCIFMLCRIGSRGCAAANRLLKHHRQDAVVAFGAAFMLVMQGLIVILGSCNIIPFTGLPIPFLSRGFTYQTIVFCFTGTLLHLSEQEEESEDETDA</sequence>
<feature type="transmembrane region" description="Helical" evidence="7">
    <location>
        <begin position="263"/>
        <end position="283"/>
    </location>
</feature>
<accession>A0AB35U5V2</accession>